<evidence type="ECO:0000313" key="3">
    <source>
        <dbReference type="Ensembl" id="ENSLLEP00000003569.1"/>
    </source>
</evidence>
<organism evidence="3 4">
    <name type="scientific">Leptobrachium leishanense</name>
    <name type="common">Leishan spiny toad</name>
    <dbReference type="NCBI Taxonomy" id="445787"/>
    <lineage>
        <taxon>Eukaryota</taxon>
        <taxon>Metazoa</taxon>
        <taxon>Chordata</taxon>
        <taxon>Craniata</taxon>
        <taxon>Vertebrata</taxon>
        <taxon>Euteleostomi</taxon>
        <taxon>Amphibia</taxon>
        <taxon>Batrachia</taxon>
        <taxon>Anura</taxon>
        <taxon>Pelobatoidea</taxon>
        <taxon>Megophryidae</taxon>
        <taxon>Leptobrachium</taxon>
    </lineage>
</organism>
<accession>A0A8C5LUW1</accession>
<dbReference type="AlphaFoldDB" id="A0A8C5LUW1"/>
<dbReference type="GO" id="GO:0016020">
    <property type="term" value="C:membrane"/>
    <property type="evidence" value="ECO:0007669"/>
    <property type="project" value="InterPro"/>
</dbReference>
<proteinExistence type="inferred from homology"/>
<dbReference type="Proteomes" id="UP000694569">
    <property type="component" value="Unplaced"/>
</dbReference>
<evidence type="ECO:0000313" key="4">
    <source>
        <dbReference type="Proteomes" id="UP000694569"/>
    </source>
</evidence>
<comment type="similarity">
    <text evidence="1">Belongs to the multi antimicrobial extrusion (MATE) (TC 2.A.66.1) family.</text>
</comment>
<dbReference type="GeneTree" id="ENSGT00940000163327"/>
<reference evidence="3" key="2">
    <citation type="submission" date="2025-09" db="UniProtKB">
        <authorList>
            <consortium name="Ensembl"/>
        </authorList>
    </citation>
    <scope>IDENTIFICATION</scope>
</reference>
<name>A0A8C5LUW1_9ANUR</name>
<keyword evidence="2" id="KW-1133">Transmembrane helix</keyword>
<feature type="transmembrane region" description="Helical" evidence="2">
    <location>
        <begin position="42"/>
        <end position="61"/>
    </location>
</feature>
<dbReference type="Ensembl" id="ENSLLET00000003738.1">
    <property type="protein sequence ID" value="ENSLLEP00000003569.1"/>
    <property type="gene ID" value="ENSLLEG00000002309.1"/>
</dbReference>
<reference evidence="3" key="1">
    <citation type="submission" date="2025-08" db="UniProtKB">
        <authorList>
            <consortium name="Ensembl"/>
        </authorList>
    </citation>
    <scope>IDENTIFICATION</scope>
</reference>
<feature type="transmembrane region" description="Helical" evidence="2">
    <location>
        <begin position="113"/>
        <end position="135"/>
    </location>
</feature>
<feature type="transmembrane region" description="Helical" evidence="2">
    <location>
        <begin position="141"/>
        <end position="164"/>
    </location>
</feature>
<keyword evidence="2" id="KW-0472">Membrane</keyword>
<dbReference type="OrthoDB" id="2126698at2759"/>
<keyword evidence="2" id="KW-0812">Transmembrane</keyword>
<keyword evidence="4" id="KW-1185">Reference proteome</keyword>
<evidence type="ECO:0000256" key="1">
    <source>
        <dbReference type="ARBA" id="ARBA00010199"/>
    </source>
</evidence>
<dbReference type="Pfam" id="PF01554">
    <property type="entry name" value="MatE"/>
    <property type="match status" value="1"/>
</dbReference>
<sequence length="202" mass="21658">PVKCSGFPFTQIPYGFSVSACIRVGNALGAGDIGQAKLSTKVSFICTLLFAVPSGILVAGLKEYISLIFTPDREIGALVSKTLLIVAPLHVCDALYVNSGGVIRGTGKQMIGAIVNTVGFYIVGLPIGISLMFAAKLGVKGLWLGLLSGGVLQASLYVIYILCFSWDKALKEVMFFFFSPGYFQIEQSLKPNMYKGIVDRLE</sequence>
<dbReference type="InterPro" id="IPR002528">
    <property type="entry name" value="MATE_fam"/>
</dbReference>
<dbReference type="GO" id="GO:0015297">
    <property type="term" value="F:antiporter activity"/>
    <property type="evidence" value="ECO:0007669"/>
    <property type="project" value="InterPro"/>
</dbReference>
<evidence type="ECO:0000256" key="2">
    <source>
        <dbReference type="SAM" id="Phobius"/>
    </source>
</evidence>
<dbReference type="GO" id="GO:0042910">
    <property type="term" value="F:xenobiotic transmembrane transporter activity"/>
    <property type="evidence" value="ECO:0007669"/>
    <property type="project" value="InterPro"/>
</dbReference>
<dbReference type="PANTHER" id="PTHR11206">
    <property type="entry name" value="MULTIDRUG RESISTANCE PROTEIN"/>
    <property type="match status" value="1"/>
</dbReference>
<protein>
    <submittedName>
        <fullName evidence="3">Uncharacterized protein</fullName>
    </submittedName>
</protein>